<name>A0ABS2LNC4_9ACTN</name>
<evidence type="ECO:0000313" key="3">
    <source>
        <dbReference type="Proteomes" id="UP000764837"/>
    </source>
</evidence>
<dbReference type="EMBL" id="JAFBBP010000001">
    <property type="protein sequence ID" value="MBM7489688.1"/>
    <property type="molecule type" value="Genomic_DNA"/>
</dbReference>
<proteinExistence type="predicted"/>
<comment type="caution">
    <text evidence="2">The sequence shown here is derived from an EMBL/GenBank/DDBJ whole genome shotgun (WGS) entry which is preliminary data.</text>
</comment>
<gene>
    <name evidence="2" type="ORF">JOD64_000910</name>
</gene>
<dbReference type="Proteomes" id="UP000764837">
    <property type="component" value="Unassembled WGS sequence"/>
</dbReference>
<sequence length="778" mass="84246">MSSDGALSPAVRRILARDDLMMLARDAEAAVDIVREGMPTEHVFRQETELFSEALKMYCDTARSAATERVSSSTWLDAQDGAGVIVGLCALLKVDLQPPDHANVATFYEQALARLETDRETLAGVDLDKDLYRGRTIRYRAARDRRIRGNRLAAMALAERDDNEFVGTGADIFRAQFHYELAAGYLLNGEAAKVRPLLRESELHGYWKAVAPSKFVSRHRIDYAFALGAWAEGDRDGATKRLAEAQRYLHRTGGRAAQYDIEDLLLSLARADLLIDEGPLPLAAVNRAIDHLGSALRSIEGIRDRWRVISRSGSPLAAAIRRIYGDIARAAAALPGRQAAELGLRVSLSAKQSGFAARMRADRFDVESNWRTWRTGRRLRTLLDQVVEVESGQQLGGANAESAKLLADLRLRIEHAVSPLLADAVVPVPANVARVIDSVGDRYALDFVGLPDTVTAEISWFRTLIGPTGTVNFCQLTVGEALSAFITAISPPTVKLADVLAGGVDWQELGEQLIPPQLRDALKLAEEPVPLVISAHSALSLMPWAALRIDGQTRLVERAVLTQTPVLTFLSGPTTAPATGPALIQLVSKTGGGSHGVGTEREREAWGISARKDGWVPLSECALEQDACPVDVPGTLAAALSQRTGHWRFAHIASHGEGVGLGQTLLLPDAPISAGRALMLRWPQSLLIASCQVGRLVNVEHAEPLNFVMAALAGGAEQVVACIDNVGDFSAGKTAAAIVHKSRADGTRLDVALREVQLEWVKGRWPDLSWILFAAYAR</sequence>
<dbReference type="Pfam" id="PF12770">
    <property type="entry name" value="CHAT"/>
    <property type="match status" value="1"/>
</dbReference>
<protein>
    <recommendedName>
        <fullName evidence="1">CHAT domain-containing protein</fullName>
    </recommendedName>
</protein>
<keyword evidence="3" id="KW-1185">Reference proteome</keyword>
<evidence type="ECO:0000259" key="1">
    <source>
        <dbReference type="Pfam" id="PF12770"/>
    </source>
</evidence>
<feature type="domain" description="CHAT" evidence="1">
    <location>
        <begin position="507"/>
        <end position="763"/>
    </location>
</feature>
<reference evidence="2 3" key="1">
    <citation type="submission" date="2021-01" db="EMBL/GenBank/DDBJ databases">
        <title>Sequencing the genomes of 1000 actinobacteria strains.</title>
        <authorList>
            <person name="Klenk H.-P."/>
        </authorList>
    </citation>
    <scope>NUCLEOTIDE SEQUENCE [LARGE SCALE GENOMIC DNA]</scope>
    <source>
        <strain evidence="2 3">DSM 100204</strain>
    </source>
</reference>
<accession>A0ABS2LNC4</accession>
<organism evidence="2 3">
    <name type="scientific">Micromonospora luteifusca</name>
    <dbReference type="NCBI Taxonomy" id="709860"/>
    <lineage>
        <taxon>Bacteria</taxon>
        <taxon>Bacillati</taxon>
        <taxon>Actinomycetota</taxon>
        <taxon>Actinomycetes</taxon>
        <taxon>Micromonosporales</taxon>
        <taxon>Micromonosporaceae</taxon>
        <taxon>Micromonospora</taxon>
    </lineage>
</organism>
<dbReference type="RefSeq" id="WP_204941039.1">
    <property type="nucleotide sequence ID" value="NZ_JAFBBP010000001.1"/>
</dbReference>
<dbReference type="InterPro" id="IPR024983">
    <property type="entry name" value="CHAT_dom"/>
</dbReference>
<evidence type="ECO:0000313" key="2">
    <source>
        <dbReference type="EMBL" id="MBM7489688.1"/>
    </source>
</evidence>